<keyword evidence="8 12" id="KW-0472">Membrane</keyword>
<feature type="transmembrane region" description="Helical" evidence="12">
    <location>
        <begin position="44"/>
        <end position="63"/>
    </location>
</feature>
<reference evidence="13 14" key="1">
    <citation type="journal article" date="2014" name="PLoS Genet.">
        <title>Hidden diversity in honey bee gut symbionts detected by single-cell genomics.</title>
        <authorList>
            <person name="Engel P."/>
            <person name="Stepanauskas R."/>
            <person name="Moran N."/>
        </authorList>
    </citation>
    <scope>NUCLEOTIDE SEQUENCE [LARGE SCALE GENOMIC DNA]</scope>
    <source>
        <strain evidence="13 14">SCGC AB-598-J21</strain>
    </source>
</reference>
<dbReference type="HAMAP" id="MF_00454">
    <property type="entry name" value="FluC"/>
    <property type="match status" value="1"/>
</dbReference>
<comment type="catalytic activity">
    <reaction evidence="11">
        <text>fluoride(in) = fluoride(out)</text>
        <dbReference type="Rhea" id="RHEA:76159"/>
        <dbReference type="ChEBI" id="CHEBI:17051"/>
    </reaction>
    <physiologicalReaction direction="left-to-right" evidence="11">
        <dbReference type="Rhea" id="RHEA:76160"/>
    </physiologicalReaction>
</comment>
<evidence type="ECO:0000313" key="13">
    <source>
        <dbReference type="EMBL" id="KEQ01468.1"/>
    </source>
</evidence>
<dbReference type="NCBIfam" id="TIGR00494">
    <property type="entry name" value="crcB"/>
    <property type="match status" value="1"/>
</dbReference>
<comment type="caution">
    <text evidence="13">The sequence shown here is derived from an EMBL/GenBank/DDBJ whole genome shotgun (WGS) entry which is preliminary data.</text>
</comment>
<evidence type="ECO:0000256" key="5">
    <source>
        <dbReference type="ARBA" id="ARBA00022989"/>
    </source>
</evidence>
<comment type="function">
    <text evidence="12">Fluoride-specific ion channel. Important for reducing fluoride concentration in the cell, thus reducing its toxicity.</text>
</comment>
<keyword evidence="5 12" id="KW-1133">Transmembrane helix</keyword>
<evidence type="ECO:0000256" key="1">
    <source>
        <dbReference type="ARBA" id="ARBA00004651"/>
    </source>
</evidence>
<proteinExistence type="inferred from homology"/>
<comment type="activity regulation">
    <text evidence="12">Na(+) is not transported, but it plays an essential structural role and its presence is essential for fluoride channel function.</text>
</comment>
<dbReference type="GO" id="GO:0062054">
    <property type="term" value="F:fluoride channel activity"/>
    <property type="evidence" value="ECO:0007669"/>
    <property type="project" value="UniProtKB-UniRule"/>
</dbReference>
<keyword evidence="9 12" id="KW-0407">Ion channel</keyword>
<evidence type="ECO:0000256" key="6">
    <source>
        <dbReference type="ARBA" id="ARBA00023053"/>
    </source>
</evidence>
<dbReference type="Proteomes" id="UP000027644">
    <property type="component" value="Unassembled WGS sequence"/>
</dbReference>
<evidence type="ECO:0000256" key="11">
    <source>
        <dbReference type="ARBA" id="ARBA00035585"/>
    </source>
</evidence>
<evidence type="ECO:0000256" key="12">
    <source>
        <dbReference type="HAMAP-Rule" id="MF_00454"/>
    </source>
</evidence>
<keyword evidence="6 12" id="KW-0915">Sodium</keyword>
<sequence>MIGLIMYLSLFAIAAGAALGAIMRWLLGISLNTLHSGLPYGTLLANWIGAYLIGLFSALCIHFTQIAPEWRLFVITGFLGGLTTFSTFSLEAVQMLLSQRYTLAVTHILLHTGGSLLLTILGLVTVHWWLKAG</sequence>
<dbReference type="PANTHER" id="PTHR28259:SF1">
    <property type="entry name" value="FLUORIDE EXPORT PROTEIN 1-RELATED"/>
    <property type="match status" value="1"/>
</dbReference>
<comment type="similarity">
    <text evidence="10 12">Belongs to the fluoride channel Fluc/FEX (TC 1.A.43) family.</text>
</comment>
<dbReference type="AlphaFoldDB" id="A0A074V7Q8"/>
<comment type="subcellular location">
    <subcellularLocation>
        <location evidence="1 12">Cell membrane</location>
        <topology evidence="1 12">Multi-pass membrane protein</topology>
    </subcellularLocation>
</comment>
<keyword evidence="2 12" id="KW-1003">Cell membrane</keyword>
<evidence type="ECO:0000256" key="4">
    <source>
        <dbReference type="ARBA" id="ARBA00022692"/>
    </source>
</evidence>
<organism evidence="13 14">
    <name type="scientific">Snodgrassella alvi SCGC AB-598-J21</name>
    <dbReference type="NCBI Taxonomy" id="1385367"/>
    <lineage>
        <taxon>Bacteria</taxon>
        <taxon>Pseudomonadati</taxon>
        <taxon>Pseudomonadota</taxon>
        <taxon>Betaproteobacteria</taxon>
        <taxon>Neisseriales</taxon>
        <taxon>Neisseriaceae</taxon>
        <taxon>Snodgrassella</taxon>
    </lineage>
</organism>
<protein>
    <recommendedName>
        <fullName evidence="12">Fluoride-specific ion channel FluC</fullName>
    </recommendedName>
</protein>
<keyword evidence="4 12" id="KW-0812">Transmembrane</keyword>
<keyword evidence="12" id="KW-0813">Transport</keyword>
<keyword evidence="7 12" id="KW-0406">Ion transport</keyword>
<evidence type="ECO:0000256" key="10">
    <source>
        <dbReference type="ARBA" id="ARBA00035120"/>
    </source>
</evidence>
<name>A0A074V7Q8_9NEIS</name>
<dbReference type="PANTHER" id="PTHR28259">
    <property type="entry name" value="FLUORIDE EXPORT PROTEIN 1-RELATED"/>
    <property type="match status" value="1"/>
</dbReference>
<dbReference type="Pfam" id="PF02537">
    <property type="entry name" value="CRCB"/>
    <property type="match status" value="1"/>
</dbReference>
<dbReference type="NCBIfam" id="NF010792">
    <property type="entry name" value="PRK14196.1"/>
    <property type="match status" value="1"/>
</dbReference>
<keyword evidence="12" id="KW-0479">Metal-binding</keyword>
<feature type="transmembrane region" description="Helical" evidence="12">
    <location>
        <begin position="70"/>
        <end position="88"/>
    </location>
</feature>
<dbReference type="GO" id="GO:0046872">
    <property type="term" value="F:metal ion binding"/>
    <property type="evidence" value="ECO:0007669"/>
    <property type="project" value="UniProtKB-KW"/>
</dbReference>
<keyword evidence="3" id="KW-0997">Cell inner membrane</keyword>
<evidence type="ECO:0000313" key="14">
    <source>
        <dbReference type="Proteomes" id="UP000027644"/>
    </source>
</evidence>
<dbReference type="EMBL" id="AVQL01000414">
    <property type="protein sequence ID" value="KEQ01468.1"/>
    <property type="molecule type" value="Genomic_DNA"/>
</dbReference>
<evidence type="ECO:0000256" key="9">
    <source>
        <dbReference type="ARBA" id="ARBA00023303"/>
    </source>
</evidence>
<dbReference type="GO" id="GO:0005886">
    <property type="term" value="C:plasma membrane"/>
    <property type="evidence" value="ECO:0007669"/>
    <property type="project" value="UniProtKB-SubCell"/>
</dbReference>
<dbReference type="InterPro" id="IPR003691">
    <property type="entry name" value="FluC"/>
</dbReference>
<evidence type="ECO:0000256" key="2">
    <source>
        <dbReference type="ARBA" id="ARBA00022475"/>
    </source>
</evidence>
<evidence type="ECO:0000256" key="8">
    <source>
        <dbReference type="ARBA" id="ARBA00023136"/>
    </source>
</evidence>
<dbReference type="GO" id="GO:0140114">
    <property type="term" value="P:cellular detoxification of fluoride"/>
    <property type="evidence" value="ECO:0007669"/>
    <property type="project" value="UniProtKB-UniRule"/>
</dbReference>
<evidence type="ECO:0000256" key="3">
    <source>
        <dbReference type="ARBA" id="ARBA00022519"/>
    </source>
</evidence>
<feature type="binding site" evidence="12">
    <location>
        <position position="80"/>
    </location>
    <ligand>
        <name>Na(+)</name>
        <dbReference type="ChEBI" id="CHEBI:29101"/>
        <note>structural</note>
    </ligand>
</feature>
<feature type="binding site" evidence="12">
    <location>
        <position position="83"/>
    </location>
    <ligand>
        <name>Na(+)</name>
        <dbReference type="ChEBI" id="CHEBI:29101"/>
        <note>structural</note>
    </ligand>
</feature>
<gene>
    <name evidence="12" type="primary">fluC</name>
    <name evidence="12" type="synonym">crcB</name>
    <name evidence="13" type="ORF">SASC598J21_007570</name>
</gene>
<feature type="transmembrane region" description="Helical" evidence="12">
    <location>
        <begin position="108"/>
        <end position="130"/>
    </location>
</feature>
<accession>A0A074V7Q8</accession>
<evidence type="ECO:0000256" key="7">
    <source>
        <dbReference type="ARBA" id="ARBA00023065"/>
    </source>
</evidence>